<name>X1AM00_9ZZZZ</name>
<gene>
    <name evidence="1" type="ORF">S01H4_33962</name>
</gene>
<comment type="caution">
    <text evidence="1">The sequence shown here is derived from an EMBL/GenBank/DDBJ whole genome shotgun (WGS) entry which is preliminary data.</text>
</comment>
<proteinExistence type="predicted"/>
<organism evidence="1">
    <name type="scientific">marine sediment metagenome</name>
    <dbReference type="NCBI Taxonomy" id="412755"/>
    <lineage>
        <taxon>unclassified sequences</taxon>
        <taxon>metagenomes</taxon>
        <taxon>ecological metagenomes</taxon>
    </lineage>
</organism>
<protein>
    <submittedName>
        <fullName evidence="1">Uncharacterized protein</fullName>
    </submittedName>
</protein>
<sequence>MNANQYEKTPIKFVMIIPSFFNIDEDYQKPIYYYNFPIGPLQIISLLVERKLIEANVPLIIDIRREEELNPDGYKFLN</sequence>
<dbReference type="EMBL" id="BART01017925">
    <property type="protein sequence ID" value="GAG83725.1"/>
    <property type="molecule type" value="Genomic_DNA"/>
</dbReference>
<reference evidence="1" key="1">
    <citation type="journal article" date="2014" name="Front. Microbiol.">
        <title>High frequency of phylogenetically diverse reductive dehalogenase-homologous genes in deep subseafloor sedimentary metagenomes.</title>
        <authorList>
            <person name="Kawai M."/>
            <person name="Futagami T."/>
            <person name="Toyoda A."/>
            <person name="Takaki Y."/>
            <person name="Nishi S."/>
            <person name="Hori S."/>
            <person name="Arai W."/>
            <person name="Tsubouchi T."/>
            <person name="Morono Y."/>
            <person name="Uchiyama I."/>
            <person name="Ito T."/>
            <person name="Fujiyama A."/>
            <person name="Inagaki F."/>
            <person name="Takami H."/>
        </authorList>
    </citation>
    <scope>NUCLEOTIDE SEQUENCE</scope>
    <source>
        <strain evidence="1">Expedition CK06-06</strain>
    </source>
</reference>
<dbReference type="AlphaFoldDB" id="X1AM00"/>
<accession>X1AM00</accession>
<evidence type="ECO:0000313" key="1">
    <source>
        <dbReference type="EMBL" id="GAG83725.1"/>
    </source>
</evidence>
<feature type="non-terminal residue" evidence="1">
    <location>
        <position position="78"/>
    </location>
</feature>